<gene>
    <name evidence="1" type="ORF">RRG08_064923</name>
</gene>
<name>A0AAE0XP27_9GAST</name>
<evidence type="ECO:0000313" key="1">
    <source>
        <dbReference type="EMBL" id="KAK3698006.1"/>
    </source>
</evidence>
<reference evidence="1" key="1">
    <citation type="journal article" date="2023" name="G3 (Bethesda)">
        <title>A reference genome for the long-term kleptoplast-retaining sea slug Elysia crispata morphotype clarki.</title>
        <authorList>
            <person name="Eastman K.E."/>
            <person name="Pendleton A.L."/>
            <person name="Shaikh M.A."/>
            <person name="Suttiyut T."/>
            <person name="Ogas R."/>
            <person name="Tomko P."/>
            <person name="Gavelis G."/>
            <person name="Widhalm J.R."/>
            <person name="Wisecaver J.H."/>
        </authorList>
    </citation>
    <scope>NUCLEOTIDE SEQUENCE</scope>
    <source>
        <strain evidence="1">ECLA1</strain>
    </source>
</reference>
<dbReference type="EMBL" id="JAWDGP010007989">
    <property type="protein sequence ID" value="KAK3698006.1"/>
    <property type="molecule type" value="Genomic_DNA"/>
</dbReference>
<accession>A0AAE0XP27</accession>
<comment type="caution">
    <text evidence="1">The sequence shown here is derived from an EMBL/GenBank/DDBJ whole genome shotgun (WGS) entry which is preliminary data.</text>
</comment>
<dbReference type="AlphaFoldDB" id="A0AAE0XP27"/>
<protein>
    <submittedName>
        <fullName evidence="1">Uncharacterized protein</fullName>
    </submittedName>
</protein>
<sequence length="110" mass="12327">MAGGWLTFCDGSLIEAVRLDARWTMPVLRVIICRTAVLYSCPDGLLRRRHVAVAKNSLSVVLLILHNDTCCFECVWKRVKSLSSGKHLHDLGHWDRKGVRSVAVSQLLCP</sequence>
<keyword evidence="2" id="KW-1185">Reference proteome</keyword>
<dbReference type="Proteomes" id="UP001283361">
    <property type="component" value="Unassembled WGS sequence"/>
</dbReference>
<evidence type="ECO:0000313" key="2">
    <source>
        <dbReference type="Proteomes" id="UP001283361"/>
    </source>
</evidence>
<organism evidence="1 2">
    <name type="scientific">Elysia crispata</name>
    <name type="common">lettuce slug</name>
    <dbReference type="NCBI Taxonomy" id="231223"/>
    <lineage>
        <taxon>Eukaryota</taxon>
        <taxon>Metazoa</taxon>
        <taxon>Spiralia</taxon>
        <taxon>Lophotrochozoa</taxon>
        <taxon>Mollusca</taxon>
        <taxon>Gastropoda</taxon>
        <taxon>Heterobranchia</taxon>
        <taxon>Euthyneura</taxon>
        <taxon>Panpulmonata</taxon>
        <taxon>Sacoglossa</taxon>
        <taxon>Placobranchoidea</taxon>
        <taxon>Plakobranchidae</taxon>
        <taxon>Elysia</taxon>
    </lineage>
</organism>
<proteinExistence type="predicted"/>